<dbReference type="InterPro" id="IPR034457">
    <property type="entry name" value="Organic_radical-activating"/>
</dbReference>
<dbReference type="PROSITE" id="PS51918">
    <property type="entry name" value="RADICAL_SAM"/>
    <property type="match status" value="1"/>
</dbReference>
<dbReference type="Proteomes" id="UP000070344">
    <property type="component" value="Unassembled WGS sequence"/>
</dbReference>
<comment type="cofactor">
    <cofactor evidence="1">
        <name>[4Fe-4S] cluster</name>
        <dbReference type="ChEBI" id="CHEBI:49883"/>
    </cofactor>
</comment>
<keyword evidence="2" id="KW-0004">4Fe-4S</keyword>
<gene>
    <name evidence="9" type="ORF">AKJ41_00160</name>
</gene>
<proteinExistence type="predicted"/>
<dbReference type="PANTHER" id="PTHR30352:SF5">
    <property type="entry name" value="PYRUVATE FORMATE-LYASE 1-ACTIVATING ENZYME"/>
    <property type="match status" value="1"/>
</dbReference>
<protein>
    <recommendedName>
        <fullName evidence="8">Radical SAM core domain-containing protein</fullName>
    </recommendedName>
</protein>
<keyword evidence="4" id="KW-0479">Metal-binding</keyword>
<dbReference type="InterPro" id="IPR007197">
    <property type="entry name" value="rSAM"/>
</dbReference>
<dbReference type="PANTHER" id="PTHR30352">
    <property type="entry name" value="PYRUVATE FORMATE-LYASE-ACTIVATING ENZYME"/>
    <property type="match status" value="1"/>
</dbReference>
<dbReference type="InterPro" id="IPR058240">
    <property type="entry name" value="rSAM_sf"/>
</dbReference>
<evidence type="ECO:0000256" key="6">
    <source>
        <dbReference type="ARBA" id="ARBA00023014"/>
    </source>
</evidence>
<evidence type="ECO:0000256" key="1">
    <source>
        <dbReference type="ARBA" id="ARBA00001966"/>
    </source>
</evidence>
<organism evidence="9 10">
    <name type="scientific">candidate division MSBL1 archaeon SCGC-AAA259O05</name>
    <dbReference type="NCBI Taxonomy" id="1698271"/>
    <lineage>
        <taxon>Archaea</taxon>
        <taxon>Methanobacteriati</taxon>
        <taxon>Methanobacteriota</taxon>
        <taxon>candidate division MSBL1</taxon>
    </lineage>
</organism>
<feature type="domain" description="Radical SAM core" evidence="8">
    <location>
        <begin position="18"/>
        <end position="247"/>
    </location>
</feature>
<dbReference type="CDD" id="cd01335">
    <property type="entry name" value="Radical_SAM"/>
    <property type="match status" value="1"/>
</dbReference>
<sequence length="267" mass="30210">MSRSIKRSKTTTDIYHIVHFESDDSIYVFFKKCNFNCRGCIKEKSPWDSHIPDKHIKKLQNAGKLETLDLDGLKKIIDSKKPQKAVLGGGEPTVDENISNIVRILNENDTRTVLLSNGYFLDEEFSRKLISSGLKEACISIKSIDEAMHRNYTSMDNKRVLNNFKTLNDERITLRSESVLIPGLIGTNEIESVADFVSSVNPKIPFRIDPFKEVPSLDYRSPSTEEMKEAQARAEDHLESVSYLNPDAPTTGEVSVLYPNLQEEGKP</sequence>
<dbReference type="SFLD" id="SFLDS00029">
    <property type="entry name" value="Radical_SAM"/>
    <property type="match status" value="1"/>
</dbReference>
<dbReference type="GO" id="GO:0003824">
    <property type="term" value="F:catalytic activity"/>
    <property type="evidence" value="ECO:0007669"/>
    <property type="project" value="InterPro"/>
</dbReference>
<keyword evidence="10" id="KW-1185">Reference proteome</keyword>
<dbReference type="GO" id="GO:0046872">
    <property type="term" value="F:metal ion binding"/>
    <property type="evidence" value="ECO:0007669"/>
    <property type="project" value="UniProtKB-KW"/>
</dbReference>
<evidence type="ECO:0000256" key="7">
    <source>
        <dbReference type="SAM" id="MobiDB-lite"/>
    </source>
</evidence>
<evidence type="ECO:0000313" key="9">
    <source>
        <dbReference type="EMBL" id="KXB01817.1"/>
    </source>
</evidence>
<keyword evidence="5" id="KW-0408">Iron</keyword>
<name>A0A133V5W3_9EURY</name>
<keyword evidence="6" id="KW-0411">Iron-sulfur</keyword>
<dbReference type="Pfam" id="PF04055">
    <property type="entry name" value="Radical_SAM"/>
    <property type="match status" value="1"/>
</dbReference>
<evidence type="ECO:0000256" key="2">
    <source>
        <dbReference type="ARBA" id="ARBA00022485"/>
    </source>
</evidence>
<evidence type="ECO:0000256" key="5">
    <source>
        <dbReference type="ARBA" id="ARBA00023004"/>
    </source>
</evidence>
<evidence type="ECO:0000256" key="3">
    <source>
        <dbReference type="ARBA" id="ARBA00022691"/>
    </source>
</evidence>
<dbReference type="GO" id="GO:0051539">
    <property type="term" value="F:4 iron, 4 sulfur cluster binding"/>
    <property type="evidence" value="ECO:0007669"/>
    <property type="project" value="UniProtKB-KW"/>
</dbReference>
<reference evidence="9 10" key="1">
    <citation type="journal article" date="2016" name="Sci. Rep.">
        <title>Metabolic traits of an uncultured archaeal lineage -MSBL1- from brine pools of the Red Sea.</title>
        <authorList>
            <person name="Mwirichia R."/>
            <person name="Alam I."/>
            <person name="Rashid M."/>
            <person name="Vinu M."/>
            <person name="Ba-Alawi W."/>
            <person name="Anthony Kamau A."/>
            <person name="Kamanda Ngugi D."/>
            <person name="Goker M."/>
            <person name="Klenk H.P."/>
            <person name="Bajic V."/>
            <person name="Stingl U."/>
        </authorList>
    </citation>
    <scope>NUCLEOTIDE SEQUENCE [LARGE SCALE GENOMIC DNA]</scope>
    <source>
        <strain evidence="9">SCGC-AAA259O05</strain>
    </source>
</reference>
<keyword evidence="3" id="KW-0949">S-adenosyl-L-methionine</keyword>
<dbReference type="SFLD" id="SFLDG01067">
    <property type="entry name" value="SPASM/twitch_domain_containing"/>
    <property type="match status" value="1"/>
</dbReference>
<comment type="caution">
    <text evidence="9">The sequence shown here is derived from an EMBL/GenBank/DDBJ whole genome shotgun (WGS) entry which is preliminary data.</text>
</comment>
<evidence type="ECO:0000256" key="4">
    <source>
        <dbReference type="ARBA" id="ARBA00022723"/>
    </source>
</evidence>
<accession>A0A133V5W3</accession>
<dbReference type="InterPro" id="IPR013785">
    <property type="entry name" value="Aldolase_TIM"/>
</dbReference>
<dbReference type="Gene3D" id="3.20.20.70">
    <property type="entry name" value="Aldolase class I"/>
    <property type="match status" value="1"/>
</dbReference>
<evidence type="ECO:0000259" key="8">
    <source>
        <dbReference type="PROSITE" id="PS51918"/>
    </source>
</evidence>
<dbReference type="SUPFAM" id="SSF102114">
    <property type="entry name" value="Radical SAM enzymes"/>
    <property type="match status" value="1"/>
</dbReference>
<dbReference type="AlphaFoldDB" id="A0A133V5W3"/>
<evidence type="ECO:0000313" key="10">
    <source>
        <dbReference type="Proteomes" id="UP000070344"/>
    </source>
</evidence>
<dbReference type="EMBL" id="LHXV01000001">
    <property type="protein sequence ID" value="KXB01817.1"/>
    <property type="molecule type" value="Genomic_DNA"/>
</dbReference>
<feature type="region of interest" description="Disordered" evidence="7">
    <location>
        <begin position="243"/>
        <end position="267"/>
    </location>
</feature>